<feature type="chain" id="PRO_5045668396" evidence="2">
    <location>
        <begin position="21"/>
        <end position="162"/>
    </location>
</feature>
<dbReference type="PROSITE" id="PS51257">
    <property type="entry name" value="PROKAR_LIPOPROTEIN"/>
    <property type="match status" value="1"/>
</dbReference>
<keyword evidence="4" id="KW-1185">Reference proteome</keyword>
<sequence length="162" mass="17375">MTRYHCLPLILLLASAAACTAPDRGSEPAADAPTGAGAADAMETDAPDAADDATDTETAAVDHLRARGNEPFWAIDVEGNVLHFVTPEMPEGRTLESERIEHDRGVAFTGEDEGRPYSLDITDTACTDSMSGEAFESTATWDYDGQRMHGCAYRGNRPPSRL</sequence>
<gene>
    <name evidence="3" type="ORF">GCM10022229_13060</name>
</gene>
<dbReference type="EMBL" id="BAAAZU010000006">
    <property type="protein sequence ID" value="GAA3920783.1"/>
    <property type="molecule type" value="Genomic_DNA"/>
</dbReference>
<protein>
    <submittedName>
        <fullName evidence="3">Uncharacterized protein</fullName>
    </submittedName>
</protein>
<name>A0ABP7MHD2_9GAMM</name>
<accession>A0ABP7MHD2</accession>
<evidence type="ECO:0000313" key="3">
    <source>
        <dbReference type="EMBL" id="GAA3920783.1"/>
    </source>
</evidence>
<feature type="compositionally biased region" description="Low complexity" evidence="1">
    <location>
        <begin position="28"/>
        <end position="40"/>
    </location>
</feature>
<proteinExistence type="predicted"/>
<feature type="signal peptide" evidence="2">
    <location>
        <begin position="1"/>
        <end position="20"/>
    </location>
</feature>
<evidence type="ECO:0000256" key="1">
    <source>
        <dbReference type="SAM" id="MobiDB-lite"/>
    </source>
</evidence>
<keyword evidence="2" id="KW-0732">Signal</keyword>
<dbReference type="Proteomes" id="UP001501727">
    <property type="component" value="Unassembled WGS sequence"/>
</dbReference>
<evidence type="ECO:0000313" key="4">
    <source>
        <dbReference type="Proteomes" id="UP001501727"/>
    </source>
</evidence>
<dbReference type="RefSeq" id="WP_344759165.1">
    <property type="nucleotide sequence ID" value="NZ_BAAAZU010000006.1"/>
</dbReference>
<organism evidence="3 4">
    <name type="scientific">Luteimonas lutimaris</name>
    <dbReference type="NCBI Taxonomy" id="698645"/>
    <lineage>
        <taxon>Bacteria</taxon>
        <taxon>Pseudomonadati</taxon>
        <taxon>Pseudomonadota</taxon>
        <taxon>Gammaproteobacteria</taxon>
        <taxon>Lysobacterales</taxon>
        <taxon>Lysobacteraceae</taxon>
        <taxon>Luteimonas</taxon>
    </lineage>
</organism>
<reference evidence="4" key="1">
    <citation type="journal article" date="2019" name="Int. J. Syst. Evol. Microbiol.">
        <title>The Global Catalogue of Microorganisms (GCM) 10K type strain sequencing project: providing services to taxonomists for standard genome sequencing and annotation.</title>
        <authorList>
            <consortium name="The Broad Institute Genomics Platform"/>
            <consortium name="The Broad Institute Genome Sequencing Center for Infectious Disease"/>
            <person name="Wu L."/>
            <person name="Ma J."/>
        </authorList>
    </citation>
    <scope>NUCLEOTIDE SEQUENCE [LARGE SCALE GENOMIC DNA]</scope>
    <source>
        <strain evidence="4">JCM 16916</strain>
    </source>
</reference>
<evidence type="ECO:0000256" key="2">
    <source>
        <dbReference type="SAM" id="SignalP"/>
    </source>
</evidence>
<feature type="region of interest" description="Disordered" evidence="1">
    <location>
        <begin position="21"/>
        <end position="40"/>
    </location>
</feature>
<comment type="caution">
    <text evidence="3">The sequence shown here is derived from an EMBL/GenBank/DDBJ whole genome shotgun (WGS) entry which is preliminary data.</text>
</comment>